<dbReference type="InParanoid" id="A0A0D0AFY0"/>
<evidence type="ECO:0000256" key="1">
    <source>
        <dbReference type="SAM" id="MobiDB-lite"/>
    </source>
</evidence>
<dbReference type="EMBL" id="KN835479">
    <property type="protein sequence ID" value="KIK37034.1"/>
    <property type="molecule type" value="Genomic_DNA"/>
</dbReference>
<dbReference type="Proteomes" id="UP000054485">
    <property type="component" value="Unassembled WGS sequence"/>
</dbReference>
<sequence length="54" mass="6178">MTMSLSSCRFSLSRDPRSSSSTRVSHPCQAVTSTDHKWPPKLVSYESMLDEFPW</sequence>
<dbReference type="HOGENOM" id="CLU_3051979_0_0_1"/>
<organism evidence="2 3">
    <name type="scientific">Suillus luteus UH-Slu-Lm8-n1</name>
    <dbReference type="NCBI Taxonomy" id="930992"/>
    <lineage>
        <taxon>Eukaryota</taxon>
        <taxon>Fungi</taxon>
        <taxon>Dikarya</taxon>
        <taxon>Basidiomycota</taxon>
        <taxon>Agaricomycotina</taxon>
        <taxon>Agaricomycetes</taxon>
        <taxon>Agaricomycetidae</taxon>
        <taxon>Boletales</taxon>
        <taxon>Suillineae</taxon>
        <taxon>Suillaceae</taxon>
        <taxon>Suillus</taxon>
    </lineage>
</organism>
<gene>
    <name evidence="2" type="ORF">CY34DRAFT_479507</name>
</gene>
<evidence type="ECO:0000313" key="3">
    <source>
        <dbReference type="Proteomes" id="UP000054485"/>
    </source>
</evidence>
<reference evidence="2 3" key="1">
    <citation type="submission" date="2014-04" db="EMBL/GenBank/DDBJ databases">
        <authorList>
            <consortium name="DOE Joint Genome Institute"/>
            <person name="Kuo A."/>
            <person name="Ruytinx J."/>
            <person name="Rineau F."/>
            <person name="Colpaert J."/>
            <person name="Kohler A."/>
            <person name="Nagy L.G."/>
            <person name="Floudas D."/>
            <person name="Copeland A."/>
            <person name="Barry K.W."/>
            <person name="Cichocki N."/>
            <person name="Veneault-Fourrey C."/>
            <person name="LaButti K."/>
            <person name="Lindquist E.A."/>
            <person name="Lipzen A."/>
            <person name="Lundell T."/>
            <person name="Morin E."/>
            <person name="Murat C."/>
            <person name="Sun H."/>
            <person name="Tunlid A."/>
            <person name="Henrissat B."/>
            <person name="Grigoriev I.V."/>
            <person name="Hibbett D.S."/>
            <person name="Martin F."/>
            <person name="Nordberg H.P."/>
            <person name="Cantor M.N."/>
            <person name="Hua S.X."/>
        </authorList>
    </citation>
    <scope>NUCLEOTIDE SEQUENCE [LARGE SCALE GENOMIC DNA]</scope>
    <source>
        <strain evidence="2 3">UH-Slu-Lm8-n1</strain>
    </source>
</reference>
<reference evidence="3" key="2">
    <citation type="submission" date="2015-01" db="EMBL/GenBank/DDBJ databases">
        <title>Evolutionary Origins and Diversification of the Mycorrhizal Mutualists.</title>
        <authorList>
            <consortium name="DOE Joint Genome Institute"/>
            <consortium name="Mycorrhizal Genomics Consortium"/>
            <person name="Kohler A."/>
            <person name="Kuo A."/>
            <person name="Nagy L.G."/>
            <person name="Floudas D."/>
            <person name="Copeland A."/>
            <person name="Barry K.W."/>
            <person name="Cichocki N."/>
            <person name="Veneault-Fourrey C."/>
            <person name="LaButti K."/>
            <person name="Lindquist E.A."/>
            <person name="Lipzen A."/>
            <person name="Lundell T."/>
            <person name="Morin E."/>
            <person name="Murat C."/>
            <person name="Riley R."/>
            <person name="Ohm R."/>
            <person name="Sun H."/>
            <person name="Tunlid A."/>
            <person name="Henrissat B."/>
            <person name="Grigoriev I.V."/>
            <person name="Hibbett D.S."/>
            <person name="Martin F."/>
        </authorList>
    </citation>
    <scope>NUCLEOTIDE SEQUENCE [LARGE SCALE GENOMIC DNA]</scope>
    <source>
        <strain evidence="3">UH-Slu-Lm8-n1</strain>
    </source>
</reference>
<dbReference type="AlphaFoldDB" id="A0A0D0AFY0"/>
<name>A0A0D0AFY0_9AGAM</name>
<keyword evidence="3" id="KW-1185">Reference proteome</keyword>
<evidence type="ECO:0000313" key="2">
    <source>
        <dbReference type="EMBL" id="KIK37034.1"/>
    </source>
</evidence>
<protein>
    <submittedName>
        <fullName evidence="2">Uncharacterized protein</fullName>
    </submittedName>
</protein>
<proteinExistence type="predicted"/>
<accession>A0A0D0AFY0</accession>
<feature type="region of interest" description="Disordered" evidence="1">
    <location>
        <begin position="1"/>
        <end position="27"/>
    </location>
</feature>